<gene>
    <name evidence="1" type="ORF">FB567DRAFT_550258</name>
</gene>
<evidence type="ECO:0000313" key="2">
    <source>
        <dbReference type="Proteomes" id="UP000813461"/>
    </source>
</evidence>
<name>A0A8K0R560_9PLEO</name>
<comment type="caution">
    <text evidence="1">The sequence shown here is derived from an EMBL/GenBank/DDBJ whole genome shotgun (WGS) entry which is preliminary data.</text>
</comment>
<keyword evidence="2" id="KW-1185">Reference proteome</keyword>
<evidence type="ECO:0000313" key="1">
    <source>
        <dbReference type="EMBL" id="KAH7084238.1"/>
    </source>
</evidence>
<sequence length="203" mass="22025">MLCGHGCCRANRRPPCSPLLGSRRSSKYPAISLRSLALAAWENHSGAFSDHKPSSEVSSIGVLVGGRLCSYALFPSMGERLQRLDSAAMSPRRLKGTTAVAGQHHLTPQEAIIRTHLASSRVRGGEAMIGRQGVARCKAYEAPLCSLHLNAASGLSPATPLSHPPFERRPLAYAPTHAVLVPRRHPPNCRLSLPRDRNWMRTS</sequence>
<proteinExistence type="predicted"/>
<dbReference type="EMBL" id="JAGMVJ010000012">
    <property type="protein sequence ID" value="KAH7084238.1"/>
    <property type="molecule type" value="Genomic_DNA"/>
</dbReference>
<dbReference type="AlphaFoldDB" id="A0A8K0R560"/>
<organism evidence="1 2">
    <name type="scientific">Paraphoma chrysanthemicola</name>
    <dbReference type="NCBI Taxonomy" id="798071"/>
    <lineage>
        <taxon>Eukaryota</taxon>
        <taxon>Fungi</taxon>
        <taxon>Dikarya</taxon>
        <taxon>Ascomycota</taxon>
        <taxon>Pezizomycotina</taxon>
        <taxon>Dothideomycetes</taxon>
        <taxon>Pleosporomycetidae</taxon>
        <taxon>Pleosporales</taxon>
        <taxon>Pleosporineae</taxon>
        <taxon>Phaeosphaeriaceae</taxon>
        <taxon>Paraphoma</taxon>
    </lineage>
</organism>
<dbReference type="Proteomes" id="UP000813461">
    <property type="component" value="Unassembled WGS sequence"/>
</dbReference>
<accession>A0A8K0R560</accession>
<reference evidence="1" key="1">
    <citation type="journal article" date="2021" name="Nat. Commun.">
        <title>Genetic determinants of endophytism in the Arabidopsis root mycobiome.</title>
        <authorList>
            <person name="Mesny F."/>
            <person name="Miyauchi S."/>
            <person name="Thiergart T."/>
            <person name="Pickel B."/>
            <person name="Atanasova L."/>
            <person name="Karlsson M."/>
            <person name="Huettel B."/>
            <person name="Barry K.W."/>
            <person name="Haridas S."/>
            <person name="Chen C."/>
            <person name="Bauer D."/>
            <person name="Andreopoulos W."/>
            <person name="Pangilinan J."/>
            <person name="LaButti K."/>
            <person name="Riley R."/>
            <person name="Lipzen A."/>
            <person name="Clum A."/>
            <person name="Drula E."/>
            <person name="Henrissat B."/>
            <person name="Kohler A."/>
            <person name="Grigoriev I.V."/>
            <person name="Martin F.M."/>
            <person name="Hacquard S."/>
        </authorList>
    </citation>
    <scope>NUCLEOTIDE SEQUENCE</scope>
    <source>
        <strain evidence="1">MPI-SDFR-AT-0120</strain>
    </source>
</reference>
<protein>
    <submittedName>
        <fullName evidence="1">Uncharacterized protein</fullName>
    </submittedName>
</protein>